<feature type="transmembrane region" description="Helical" evidence="10">
    <location>
        <begin position="223"/>
        <end position="240"/>
    </location>
</feature>
<evidence type="ECO:0000256" key="1">
    <source>
        <dbReference type="ARBA" id="ARBA00004651"/>
    </source>
</evidence>
<feature type="transmembrane region" description="Helical" evidence="10">
    <location>
        <begin position="312"/>
        <end position="335"/>
    </location>
</feature>
<reference evidence="12 13" key="1">
    <citation type="submission" date="2007-06" db="EMBL/GenBank/DDBJ databases">
        <authorList>
            <person name="Shimkets L."/>
            <person name="Ferriera S."/>
            <person name="Johnson J."/>
            <person name="Kravitz S."/>
            <person name="Beeson K."/>
            <person name="Sutton G."/>
            <person name="Rogers Y.-H."/>
            <person name="Friedman R."/>
            <person name="Frazier M."/>
            <person name="Venter J.C."/>
        </authorList>
    </citation>
    <scope>NUCLEOTIDE SEQUENCE [LARGE SCALE GENOMIC DNA]</scope>
    <source>
        <strain evidence="12 13">SIR-1</strain>
    </source>
</reference>
<feature type="compositionally biased region" description="Low complexity" evidence="9">
    <location>
        <begin position="425"/>
        <end position="435"/>
    </location>
</feature>
<comment type="subcellular location">
    <subcellularLocation>
        <location evidence="1">Cell membrane</location>
        <topology evidence="1">Multi-pass membrane protein</topology>
    </subcellularLocation>
</comment>
<dbReference type="eggNOG" id="COG3263">
    <property type="taxonomic scope" value="Bacteria"/>
</dbReference>
<evidence type="ECO:0000256" key="3">
    <source>
        <dbReference type="ARBA" id="ARBA00022449"/>
    </source>
</evidence>
<dbReference type="RefSeq" id="WP_006975770.1">
    <property type="nucleotide sequence ID" value="NZ_ABCS01000105.1"/>
</dbReference>
<feature type="transmembrane region" description="Helical" evidence="10">
    <location>
        <begin position="6"/>
        <end position="26"/>
    </location>
</feature>
<evidence type="ECO:0000313" key="13">
    <source>
        <dbReference type="Proteomes" id="UP000005801"/>
    </source>
</evidence>
<evidence type="ECO:0000256" key="7">
    <source>
        <dbReference type="ARBA" id="ARBA00023065"/>
    </source>
</evidence>
<dbReference type="Proteomes" id="UP000005801">
    <property type="component" value="Unassembled WGS sequence"/>
</dbReference>
<feature type="transmembrane region" description="Helical" evidence="10">
    <location>
        <begin position="91"/>
        <end position="116"/>
    </location>
</feature>
<feature type="transmembrane region" description="Helical" evidence="10">
    <location>
        <begin position="154"/>
        <end position="177"/>
    </location>
</feature>
<evidence type="ECO:0000259" key="11">
    <source>
        <dbReference type="Pfam" id="PF00999"/>
    </source>
</evidence>
<evidence type="ECO:0000313" key="12">
    <source>
        <dbReference type="EMBL" id="EDM75051.1"/>
    </source>
</evidence>
<protein>
    <recommendedName>
        <fullName evidence="11">Cation/H+ exchanger transmembrane domain-containing protein</fullName>
    </recommendedName>
</protein>
<accession>A6GGD0</accession>
<evidence type="ECO:0000256" key="10">
    <source>
        <dbReference type="SAM" id="Phobius"/>
    </source>
</evidence>
<dbReference type="OrthoDB" id="5494986at2"/>
<comment type="caution">
    <text evidence="12">The sequence shown here is derived from an EMBL/GenBank/DDBJ whole genome shotgun (WGS) entry which is preliminary data.</text>
</comment>
<keyword evidence="6 10" id="KW-1133">Transmembrane helix</keyword>
<dbReference type="InterPro" id="IPR006153">
    <property type="entry name" value="Cation/H_exchanger_TM"/>
</dbReference>
<dbReference type="Gene3D" id="1.20.1530.20">
    <property type="match status" value="1"/>
</dbReference>
<feature type="domain" description="Cation/H+ exchanger transmembrane" evidence="11">
    <location>
        <begin position="19"/>
        <end position="388"/>
    </location>
</feature>
<dbReference type="InterPro" id="IPR038770">
    <property type="entry name" value="Na+/solute_symporter_sf"/>
</dbReference>
<feature type="transmembrane region" description="Helical" evidence="10">
    <location>
        <begin position="197"/>
        <end position="216"/>
    </location>
</feature>
<evidence type="ECO:0000256" key="9">
    <source>
        <dbReference type="SAM" id="MobiDB-lite"/>
    </source>
</evidence>
<keyword evidence="2" id="KW-0813">Transport</keyword>
<gene>
    <name evidence="12" type="ORF">PPSIR1_38896</name>
</gene>
<organism evidence="12 13">
    <name type="scientific">Plesiocystis pacifica SIR-1</name>
    <dbReference type="NCBI Taxonomy" id="391625"/>
    <lineage>
        <taxon>Bacteria</taxon>
        <taxon>Pseudomonadati</taxon>
        <taxon>Myxococcota</taxon>
        <taxon>Polyangia</taxon>
        <taxon>Nannocystales</taxon>
        <taxon>Nannocystaceae</taxon>
        <taxon>Plesiocystis</taxon>
    </lineage>
</organism>
<dbReference type="PANTHER" id="PTHR32507:SF0">
    <property type="entry name" value="NA(+)_H(+) ANTIPORTER 2-RELATED"/>
    <property type="match status" value="1"/>
</dbReference>
<dbReference type="STRING" id="391625.PPSIR1_38896"/>
<name>A6GGD0_9BACT</name>
<dbReference type="EMBL" id="ABCS01000105">
    <property type="protein sequence ID" value="EDM75051.1"/>
    <property type="molecule type" value="Genomic_DNA"/>
</dbReference>
<evidence type="ECO:0000256" key="4">
    <source>
        <dbReference type="ARBA" id="ARBA00022475"/>
    </source>
</evidence>
<dbReference type="PANTHER" id="PTHR32507">
    <property type="entry name" value="NA(+)/H(+) ANTIPORTER 1"/>
    <property type="match status" value="1"/>
</dbReference>
<evidence type="ECO:0000256" key="2">
    <source>
        <dbReference type="ARBA" id="ARBA00022448"/>
    </source>
</evidence>
<feature type="transmembrane region" description="Helical" evidence="10">
    <location>
        <begin position="286"/>
        <end position="306"/>
    </location>
</feature>
<keyword evidence="3" id="KW-0050">Antiport</keyword>
<keyword evidence="7" id="KW-0406">Ion transport</keyword>
<dbReference type="AlphaFoldDB" id="A6GGD0"/>
<feature type="transmembrane region" description="Helical" evidence="10">
    <location>
        <begin position="122"/>
        <end position="142"/>
    </location>
</feature>
<feature type="transmembrane region" description="Helical" evidence="10">
    <location>
        <begin position="33"/>
        <end position="54"/>
    </location>
</feature>
<feature type="transmembrane region" description="Helical" evidence="10">
    <location>
        <begin position="376"/>
        <end position="395"/>
    </location>
</feature>
<proteinExistence type="predicted"/>
<dbReference type="Pfam" id="PF00999">
    <property type="entry name" value="Na_H_Exchanger"/>
    <property type="match status" value="1"/>
</dbReference>
<feature type="transmembrane region" description="Helical" evidence="10">
    <location>
        <begin position="60"/>
        <end position="79"/>
    </location>
</feature>
<evidence type="ECO:0000256" key="5">
    <source>
        <dbReference type="ARBA" id="ARBA00022692"/>
    </source>
</evidence>
<evidence type="ECO:0000256" key="6">
    <source>
        <dbReference type="ARBA" id="ARBA00022989"/>
    </source>
</evidence>
<dbReference type="GO" id="GO:1902600">
    <property type="term" value="P:proton transmembrane transport"/>
    <property type="evidence" value="ECO:0007669"/>
    <property type="project" value="InterPro"/>
</dbReference>
<keyword evidence="5 10" id="KW-0812">Transmembrane</keyword>
<sequence length="525" mass="54466">MEDPGVYLLMIGGLFLLGAVGEIIFARTQIPDVVWLILAGVVLRATGAVDPAQLEGVLPLFSALTLIIVLFDGGRQLVIDDLVRAAPKASALALLSFTLSTLGVALFLQLMALTGLLPESWGFFHCLMVGAMVGGSSSLIIMPSMNLAKVEGKVSNLVGLESALTDALCVVVAVVMMKIIVSGEASGSATLVELGKNFGIALGIGLLAGWGWVLMLRVLAGSPYAYPVTLTALLFLYVIADRTGGNPAMCVLTFSVIVGNADALMKRLGFKLGDQPLQLDDDVVTVHTQAAFIIKSFFFTYIGLMLAPPWSLLFLGVVVGALLLATRIPAVMLIARKPEFEGPERKMVMISLPRGMAAGVLATLPATMGIADTKDLPAMVFAAVVTSIAIFAVGFRQVRAETAAETVEVSSTDVDTTAEGELPEGEAPPAALPEGMVAGAPSPAEDDEAGLTSTLTGMPKKRPLGQLGLPSQLRQGPGPGQAPAGSGDDENLATLHGMPPGPSASQSTPKARWQPADAGDDSKPS</sequence>
<dbReference type="GO" id="GO:0015297">
    <property type="term" value="F:antiporter activity"/>
    <property type="evidence" value="ECO:0007669"/>
    <property type="project" value="UniProtKB-KW"/>
</dbReference>
<dbReference type="GO" id="GO:0005886">
    <property type="term" value="C:plasma membrane"/>
    <property type="evidence" value="ECO:0007669"/>
    <property type="project" value="UniProtKB-SubCell"/>
</dbReference>
<evidence type="ECO:0000256" key="8">
    <source>
        <dbReference type="ARBA" id="ARBA00023136"/>
    </source>
</evidence>
<feature type="compositionally biased region" description="Low complexity" evidence="9">
    <location>
        <begin position="405"/>
        <end position="415"/>
    </location>
</feature>
<keyword evidence="8 10" id="KW-0472">Membrane</keyword>
<keyword evidence="4" id="KW-1003">Cell membrane</keyword>
<keyword evidence="13" id="KW-1185">Reference proteome</keyword>
<feature type="region of interest" description="Disordered" evidence="9">
    <location>
        <begin position="404"/>
        <end position="525"/>
    </location>
</feature>